<evidence type="ECO:0000313" key="2">
    <source>
        <dbReference type="Proteomes" id="UP001529235"/>
    </source>
</evidence>
<reference evidence="1 2" key="1">
    <citation type="submission" date="2023-05" db="EMBL/GenBank/DDBJ databases">
        <title>A new hyperthermophilic archaea 'Ignisphaera cupida' sp. nov. and description of the family 'Ignisphaeraceae' fam. nov.</title>
        <authorList>
            <person name="Podosokorskaya O.A."/>
            <person name="Elcheninov A.G."/>
            <person name="Klukina A."/>
            <person name="Merkel A.Y."/>
        </authorList>
    </citation>
    <scope>NUCLEOTIDE SEQUENCE [LARGE SCALE GENOMIC DNA]</scope>
    <source>
        <strain evidence="1 2">4213-co</strain>
    </source>
</reference>
<evidence type="ECO:0000313" key="1">
    <source>
        <dbReference type="EMBL" id="MDK6028196.1"/>
    </source>
</evidence>
<name>A0ABD4Z4E5_9CREN</name>
<dbReference type="EMBL" id="JASNVW010000001">
    <property type="protein sequence ID" value="MDK6028196.1"/>
    <property type="molecule type" value="Genomic_DNA"/>
</dbReference>
<organism evidence="1 2">
    <name type="scientific">Ignisphaera cupida</name>
    <dbReference type="NCBI Taxonomy" id="3050454"/>
    <lineage>
        <taxon>Archaea</taxon>
        <taxon>Thermoproteota</taxon>
        <taxon>Thermoprotei</taxon>
        <taxon>Desulfurococcales</taxon>
        <taxon>Desulfurococcaceae</taxon>
        <taxon>Ignisphaera</taxon>
    </lineage>
</organism>
<dbReference type="RefSeq" id="WP_285273167.1">
    <property type="nucleotide sequence ID" value="NZ_JASNVW010000001.1"/>
</dbReference>
<dbReference type="Gene3D" id="3.20.20.150">
    <property type="entry name" value="Divalent-metal-dependent TIM barrel enzymes"/>
    <property type="match status" value="1"/>
</dbReference>
<dbReference type="AlphaFoldDB" id="A0ABD4Z4E5"/>
<dbReference type="SUPFAM" id="SSF51658">
    <property type="entry name" value="Xylose isomerase-like"/>
    <property type="match status" value="1"/>
</dbReference>
<accession>A0ABD4Z4E5</accession>
<dbReference type="InterPro" id="IPR036237">
    <property type="entry name" value="Xyl_isomerase-like_sf"/>
</dbReference>
<comment type="caution">
    <text evidence="1">The sequence shown here is derived from an EMBL/GenBank/DDBJ whole genome shotgun (WGS) entry which is preliminary data.</text>
</comment>
<proteinExistence type="predicted"/>
<sequence length="72" mass="8430">MKDFVIVEGKRVFVRPGKGIVPICKIVRDLDAANYQGYISVEWEKMWHPQLEDPDIIIPLYIDYMKMCLITS</sequence>
<protein>
    <recommendedName>
        <fullName evidence="3">DUF433 domain-containing protein</fullName>
    </recommendedName>
</protein>
<evidence type="ECO:0008006" key="3">
    <source>
        <dbReference type="Google" id="ProtNLM"/>
    </source>
</evidence>
<dbReference type="Proteomes" id="UP001529235">
    <property type="component" value="Unassembled WGS sequence"/>
</dbReference>
<keyword evidence="2" id="KW-1185">Reference proteome</keyword>
<gene>
    <name evidence="1" type="ORF">QPL79_02300</name>
</gene>